<proteinExistence type="predicted"/>
<keyword evidence="1" id="KW-0472">Membrane</keyword>
<name>A0A7Y9J3R0_9PSEU</name>
<sequence length="212" mass="21460">MRGARWVVLVGIVLGALAGLFADLHIDHTPVSSTSQVLVSDGGIGLASADAASTEDQYIAARMDTYAQLGTDTAVLAPAAAQLDTTVDALRQVVRVTPVSDTTMLSVAVRAATPQEAATADGVVGRSLVQAITAAETVGTSPSRVTVSTVSPPNLPEARSAPPLGVVTVAGAFAGGLLVLLGAVLWGSGLLQRLGRRVDDVVFGDPADTVRP</sequence>
<feature type="transmembrane region" description="Helical" evidence="1">
    <location>
        <begin position="164"/>
        <end position="187"/>
    </location>
</feature>
<protein>
    <submittedName>
        <fullName evidence="2">Capsular polysaccharide biosynthesis protein</fullName>
    </submittedName>
</protein>
<dbReference type="EMBL" id="JACCBN010000001">
    <property type="protein sequence ID" value="NYD34210.1"/>
    <property type="molecule type" value="Genomic_DNA"/>
</dbReference>
<evidence type="ECO:0000313" key="2">
    <source>
        <dbReference type="EMBL" id="NYD34210.1"/>
    </source>
</evidence>
<organism evidence="2 3">
    <name type="scientific">Actinomycetospora corticicola</name>
    <dbReference type="NCBI Taxonomy" id="663602"/>
    <lineage>
        <taxon>Bacteria</taxon>
        <taxon>Bacillati</taxon>
        <taxon>Actinomycetota</taxon>
        <taxon>Actinomycetes</taxon>
        <taxon>Pseudonocardiales</taxon>
        <taxon>Pseudonocardiaceae</taxon>
        <taxon>Actinomycetospora</taxon>
    </lineage>
</organism>
<reference evidence="2 3" key="1">
    <citation type="submission" date="2020-07" db="EMBL/GenBank/DDBJ databases">
        <title>Sequencing the genomes of 1000 actinobacteria strains.</title>
        <authorList>
            <person name="Klenk H.-P."/>
        </authorList>
    </citation>
    <scope>NUCLEOTIDE SEQUENCE [LARGE SCALE GENOMIC DNA]</scope>
    <source>
        <strain evidence="2 3">DSM 45772</strain>
    </source>
</reference>
<keyword evidence="1" id="KW-1133">Transmembrane helix</keyword>
<dbReference type="RefSeq" id="WP_179792181.1">
    <property type="nucleotide sequence ID" value="NZ_BAABHP010000012.1"/>
</dbReference>
<comment type="caution">
    <text evidence="2">The sequence shown here is derived from an EMBL/GenBank/DDBJ whole genome shotgun (WGS) entry which is preliminary data.</text>
</comment>
<evidence type="ECO:0000256" key="1">
    <source>
        <dbReference type="SAM" id="Phobius"/>
    </source>
</evidence>
<keyword evidence="1" id="KW-0812">Transmembrane</keyword>
<evidence type="ECO:0000313" key="3">
    <source>
        <dbReference type="Proteomes" id="UP000535890"/>
    </source>
</evidence>
<accession>A0A7Y9J3R0</accession>
<keyword evidence="3" id="KW-1185">Reference proteome</keyword>
<dbReference type="AlphaFoldDB" id="A0A7Y9J3R0"/>
<gene>
    <name evidence="2" type="ORF">BJ983_000312</name>
</gene>
<dbReference type="Proteomes" id="UP000535890">
    <property type="component" value="Unassembled WGS sequence"/>
</dbReference>